<dbReference type="KEGG" id="sdd:D9753_11260"/>
<dbReference type="InterPro" id="IPR036736">
    <property type="entry name" value="ACP-like_sf"/>
</dbReference>
<accession>A0A3G2JMN2</accession>
<dbReference type="Pfam" id="PF00550">
    <property type="entry name" value="PP-binding"/>
    <property type="match status" value="1"/>
</dbReference>
<protein>
    <submittedName>
        <fullName evidence="2">Alpha/beta fold hydrolase</fullName>
    </submittedName>
</protein>
<feature type="domain" description="Carrier" evidence="1">
    <location>
        <begin position="1"/>
        <end position="40"/>
    </location>
</feature>
<dbReference type="Gene3D" id="3.40.50.1820">
    <property type="entry name" value="alpha/beta hydrolase"/>
    <property type="match status" value="1"/>
</dbReference>
<dbReference type="Pfam" id="PF00975">
    <property type="entry name" value="Thioesterase"/>
    <property type="match status" value="1"/>
</dbReference>
<gene>
    <name evidence="2" type="ORF">D9753_11260</name>
</gene>
<dbReference type="InterPro" id="IPR001031">
    <property type="entry name" value="Thioesterase"/>
</dbReference>
<dbReference type="OrthoDB" id="2472181at2"/>
<dbReference type="AlphaFoldDB" id="A0A3G2JMN2"/>
<dbReference type="SUPFAM" id="SSF47336">
    <property type="entry name" value="ACP-like"/>
    <property type="match status" value="1"/>
</dbReference>
<proteinExistence type="predicted"/>
<evidence type="ECO:0000313" key="3">
    <source>
        <dbReference type="Proteomes" id="UP000268329"/>
    </source>
</evidence>
<dbReference type="EMBL" id="CP033073">
    <property type="protein sequence ID" value="AYN43604.1"/>
    <property type="molecule type" value="Genomic_DNA"/>
</dbReference>
<dbReference type="Proteomes" id="UP000268329">
    <property type="component" value="Chromosome"/>
</dbReference>
<dbReference type="InterPro" id="IPR029058">
    <property type="entry name" value="AB_hydrolase_fold"/>
</dbReference>
<dbReference type="SUPFAM" id="SSF53474">
    <property type="entry name" value="alpha/beta-Hydrolases"/>
    <property type="match status" value="1"/>
</dbReference>
<sequence>MLAASLVSRIRSVLGCELSIQALFTAPTVRGLAERLAGGTGPDEHNGLDVLLPLRTRGSGPALFCFHAGGGLSWRYAGLLRHLPASLPVYGVQARAFSTPGYRPGSIEEIAEHFTERIRAARPDGPYHLLGWSFGGLVAQAVATRLQADGAEVGLVAVLDSYPVTSAVTAPAAPASGERNLMAALLEATGLGDHLPDGAAADEESVAGVLRAQGNPLTDLLADHLGTVAQTFQDHVELRRAFTPKVFRGDVLLLAAGEDGPGAERGTLRWQPYVDGRVDACTVPGRHEQMLLSGPIAEVGRIVTERLAALGEEEGR</sequence>
<dbReference type="InterPro" id="IPR009081">
    <property type="entry name" value="PP-bd_ACP"/>
</dbReference>
<keyword evidence="2" id="KW-0378">Hydrolase</keyword>
<evidence type="ECO:0000259" key="1">
    <source>
        <dbReference type="PROSITE" id="PS50075"/>
    </source>
</evidence>
<keyword evidence="3" id="KW-1185">Reference proteome</keyword>
<dbReference type="InterPro" id="IPR020802">
    <property type="entry name" value="TesA-like"/>
</dbReference>
<dbReference type="GO" id="GO:0016787">
    <property type="term" value="F:hydrolase activity"/>
    <property type="evidence" value="ECO:0007669"/>
    <property type="project" value="UniProtKB-KW"/>
</dbReference>
<evidence type="ECO:0000313" key="2">
    <source>
        <dbReference type="EMBL" id="AYN43604.1"/>
    </source>
</evidence>
<organism evidence="2 3">
    <name type="scientific">Streptomyces dangxiongensis</name>
    <dbReference type="NCBI Taxonomy" id="1442032"/>
    <lineage>
        <taxon>Bacteria</taxon>
        <taxon>Bacillati</taxon>
        <taxon>Actinomycetota</taxon>
        <taxon>Actinomycetes</taxon>
        <taxon>Kitasatosporales</taxon>
        <taxon>Streptomycetaceae</taxon>
        <taxon>Streptomyces</taxon>
    </lineage>
</organism>
<name>A0A3G2JMN2_9ACTN</name>
<dbReference type="SMART" id="SM00824">
    <property type="entry name" value="PKS_TE"/>
    <property type="match status" value="1"/>
</dbReference>
<reference evidence="2 3" key="1">
    <citation type="submission" date="2018-10" db="EMBL/GenBank/DDBJ databases">
        <title>The genome of Streptomyces dangxiongensis Z022.</title>
        <authorList>
            <person name="Zhang B."/>
        </authorList>
    </citation>
    <scope>NUCLEOTIDE SEQUENCE [LARGE SCALE GENOMIC DNA]</scope>
    <source>
        <strain evidence="2 3">Z022</strain>
    </source>
</reference>
<dbReference type="PROSITE" id="PS50075">
    <property type="entry name" value="CARRIER"/>
    <property type="match status" value="1"/>
</dbReference>